<feature type="compositionally biased region" description="Gly residues" evidence="2">
    <location>
        <begin position="8"/>
        <end position="26"/>
    </location>
</feature>
<feature type="region of interest" description="Disordered" evidence="2">
    <location>
        <begin position="1"/>
        <end position="26"/>
    </location>
</feature>
<reference evidence="3" key="1">
    <citation type="submission" date="2015-08" db="EMBL/GenBank/DDBJ databases">
        <authorList>
            <person name="Babu N.S."/>
            <person name="Beckwith C.J."/>
            <person name="Beseler K.G."/>
            <person name="Brison A."/>
            <person name="Carone J.V."/>
            <person name="Caskin T.P."/>
            <person name="Diamond M."/>
            <person name="Durham M.E."/>
            <person name="Foxe J.M."/>
            <person name="Go M."/>
            <person name="Henderson B.A."/>
            <person name="Jones I.B."/>
            <person name="McGettigan J.A."/>
            <person name="Micheletti S.J."/>
            <person name="Nasrallah M.E."/>
            <person name="Ortiz D."/>
            <person name="Piller C.R."/>
            <person name="Privatt S.R."/>
            <person name="Schneider S.L."/>
            <person name="Sharp S."/>
            <person name="Smith T.C."/>
            <person name="Stanton J.D."/>
            <person name="Ullery H.E."/>
            <person name="Wilson R.J."/>
            <person name="Serrano M.G."/>
            <person name="Buck G."/>
            <person name="Lee V."/>
            <person name="Wang Y."/>
            <person name="Carvalho R."/>
            <person name="Voegtly L."/>
            <person name="Shi R."/>
            <person name="Duckworth R."/>
            <person name="Johnson A."/>
            <person name="Loviza R."/>
            <person name="Walstead R."/>
            <person name="Shah Z."/>
            <person name="Kiflezghi M."/>
            <person name="Wade K."/>
            <person name="Ball S.L."/>
            <person name="Bradley K.W."/>
            <person name="Asai D.J."/>
            <person name="Bowman C.A."/>
            <person name="Russell D.A."/>
            <person name="Pope W.H."/>
            <person name="Jacobs-Sera D."/>
            <person name="Hendrix R.W."/>
            <person name="Hatfull G.F."/>
        </authorList>
    </citation>
    <scope>NUCLEOTIDE SEQUENCE</scope>
</reference>
<keyword evidence="1" id="KW-0808">Transferase</keyword>
<dbReference type="AlphaFoldDB" id="A0A2P2CIG3"/>
<dbReference type="EMBL" id="CZKA01000084">
    <property type="protein sequence ID" value="CUR60802.1"/>
    <property type="molecule type" value="Genomic_DNA"/>
</dbReference>
<dbReference type="PANTHER" id="PTHR48207:SF3">
    <property type="entry name" value="SUCCINATE--HYDROXYMETHYLGLUTARATE COA-TRANSFERASE"/>
    <property type="match status" value="1"/>
</dbReference>
<evidence type="ECO:0000256" key="1">
    <source>
        <dbReference type="ARBA" id="ARBA00022679"/>
    </source>
</evidence>
<dbReference type="Pfam" id="PF02515">
    <property type="entry name" value="CoA_transf_3"/>
    <property type="match status" value="1"/>
</dbReference>
<dbReference type="InterPro" id="IPR050483">
    <property type="entry name" value="CoA-transferase_III_domain"/>
</dbReference>
<dbReference type="InterPro" id="IPR003673">
    <property type="entry name" value="CoA-Trfase_fam_III"/>
</dbReference>
<evidence type="ECO:0000256" key="2">
    <source>
        <dbReference type="SAM" id="MobiDB-lite"/>
    </source>
</evidence>
<gene>
    <name evidence="3" type="ORF">NOCA2850007</name>
</gene>
<evidence type="ECO:0000313" key="3">
    <source>
        <dbReference type="EMBL" id="CUR60802.1"/>
    </source>
</evidence>
<protein>
    <recommendedName>
        <fullName evidence="4">L-carnitine dehydratase/bile acid-inducible protein F</fullName>
    </recommendedName>
</protein>
<sequence length="418" mass="43272">MLAESAGQTGGTAGGGSGETGGTAGGGSGDLPLAGVRVVEFAHVAAGPFAGMLLADLGADVVKVEPPSGDQMRGWPPFAVSDDGEDRFSHNFASLNRNKRSLVADLKDPAARDRVLALLGEADVVVENYRPGVLDRLGLGYDAVSGARNPAGGGVVYCSISGFGLSSPYVDAGAYDVVIQGMSGLMAVTGERDGGPVKCGVPVGDFTAGLYAAFTIAAVLPSVRSSGRSVRIDCPMLDCLLATSALQTSEFWGSGNPGERLGTAHPRNAPYQAFEASDATFTVAAGNDRLWREVADEVGLPGLVDDPRFATQAARVKHQVELAGLLQERFRGRTAAQWLEALRARGIPCGPVNTFADILDDEHVRVTGLVQELKVPVAGAVPTIVHPARILGLPSRLDRSAPVLGADTDEVFADWGVA</sequence>
<proteinExistence type="predicted"/>
<dbReference type="Gene3D" id="3.40.50.10540">
    <property type="entry name" value="Crotonobetainyl-coa:carnitine coa-transferase, domain 1"/>
    <property type="match status" value="1"/>
</dbReference>
<dbReference type="InterPro" id="IPR023606">
    <property type="entry name" value="CoA-Trfase_III_dom_1_sf"/>
</dbReference>
<evidence type="ECO:0008006" key="4">
    <source>
        <dbReference type="Google" id="ProtNLM"/>
    </source>
</evidence>
<dbReference type="Gene3D" id="3.30.1540.10">
    <property type="entry name" value="formyl-coa transferase, domain 3"/>
    <property type="match status" value="1"/>
</dbReference>
<accession>A0A2P2CIG3</accession>
<dbReference type="PANTHER" id="PTHR48207">
    <property type="entry name" value="SUCCINATE--HYDROXYMETHYLGLUTARATE COA-TRANSFERASE"/>
    <property type="match status" value="1"/>
</dbReference>
<dbReference type="GO" id="GO:0008410">
    <property type="term" value="F:CoA-transferase activity"/>
    <property type="evidence" value="ECO:0007669"/>
    <property type="project" value="TreeGrafter"/>
</dbReference>
<dbReference type="SUPFAM" id="SSF89796">
    <property type="entry name" value="CoA-transferase family III (CaiB/BaiF)"/>
    <property type="match status" value="1"/>
</dbReference>
<organism evidence="3">
    <name type="scientific">metagenome</name>
    <dbReference type="NCBI Taxonomy" id="256318"/>
    <lineage>
        <taxon>unclassified sequences</taxon>
        <taxon>metagenomes</taxon>
    </lineage>
</organism>
<name>A0A2P2CIG3_9ZZZZ</name>
<dbReference type="InterPro" id="IPR044855">
    <property type="entry name" value="CoA-Trfase_III_dom3_sf"/>
</dbReference>